<evidence type="ECO:0000313" key="5">
    <source>
        <dbReference type="Proteomes" id="UP000244193"/>
    </source>
</evidence>
<dbReference type="SUPFAM" id="SSF54001">
    <property type="entry name" value="Cysteine proteinases"/>
    <property type="match status" value="1"/>
</dbReference>
<organism evidence="4 5">
    <name type="scientific">Flavobacterium magnum</name>
    <dbReference type="NCBI Taxonomy" id="2162713"/>
    <lineage>
        <taxon>Bacteria</taxon>
        <taxon>Pseudomonadati</taxon>
        <taxon>Bacteroidota</taxon>
        <taxon>Flavobacteriia</taxon>
        <taxon>Flavobacteriales</taxon>
        <taxon>Flavobacteriaceae</taxon>
        <taxon>Flavobacterium</taxon>
    </lineage>
</organism>
<evidence type="ECO:0000259" key="2">
    <source>
        <dbReference type="Pfam" id="PF01841"/>
    </source>
</evidence>
<dbReference type="EMBL" id="CP028811">
    <property type="protein sequence ID" value="AWA29644.1"/>
    <property type="molecule type" value="Genomic_DNA"/>
</dbReference>
<gene>
    <name evidence="4" type="ORF">HYN48_05845</name>
</gene>
<sequence>MKVYFSCAFLLLLSFSGHCQKENYAVSLIPEGLRENANAVVRSALTEVAINSQRSMTVSEKRAVTVLNESGLDDINATEYYDSRRKITKIQATVYDASGKEMKAYKRKDFKDFSAADGFSVFQDNRLLHLDYTPVQYPFTFVFESEVETSNTAFVPSWAPLEGYYISTEKSVMHVTYPEALGFKYKETNFSPKFSVKRTDNPGDVIYVAENLHALKGEDASPKFTDIVPVVYMKVEKFNLEGVDGSAKTWDDYGRWYYDSLLTGTDALPEATRTKIKQLVGNEKDPLEIARIVYNYVQNKTRYVSIQVGIGGYKPMPAYDVDKLGYGDCKALSNYTRSLLSAVGVPAYNVLIYGDRSVRSFQPDFPALQGNHMILCIPDGDRFIWLECTSQTAPFGYQGTFTDGREALVVTPEGGRIVTTPATAARDNSQISKGAYSISAEGDLRANVEIISKGTQYDNVYQHEALSATDLDKFYKDYFFTLNNLKLEKASFKNDRKAIAFSQDLQLSAKGYTSVSSGKMIFAPNVFNVNPNTPKRYRNRENPFEVLRGYYDYDEVTIAIPEGFEVEFLPEDAVLKSKFGEYQANVTKEKDGSIRYTRSVVINKGQYDKADYEPYRLFREQMSKYDNSKIVLTKKQ</sequence>
<feature type="chain" id="PRO_5015757862" evidence="1">
    <location>
        <begin position="22"/>
        <end position="636"/>
    </location>
</feature>
<dbReference type="Pfam" id="PF12969">
    <property type="entry name" value="DUF3857"/>
    <property type="match status" value="1"/>
</dbReference>
<dbReference type="RefSeq" id="WP_108370228.1">
    <property type="nucleotide sequence ID" value="NZ_CP028811.1"/>
</dbReference>
<evidence type="ECO:0000256" key="1">
    <source>
        <dbReference type="SAM" id="SignalP"/>
    </source>
</evidence>
<feature type="signal peptide" evidence="1">
    <location>
        <begin position="1"/>
        <end position="21"/>
    </location>
</feature>
<dbReference type="InterPro" id="IPR024618">
    <property type="entry name" value="DUF3857"/>
</dbReference>
<dbReference type="Gene3D" id="2.60.40.3140">
    <property type="match status" value="1"/>
</dbReference>
<dbReference type="OrthoDB" id="8595007at2"/>
<keyword evidence="1" id="KW-0732">Signal</keyword>
<proteinExistence type="predicted"/>
<keyword evidence="5" id="KW-1185">Reference proteome</keyword>
<name>A0A2S0RDC9_9FLAO</name>
<dbReference type="Gene3D" id="3.10.620.30">
    <property type="match status" value="1"/>
</dbReference>
<dbReference type="InterPro" id="IPR002931">
    <property type="entry name" value="Transglutaminase-like"/>
</dbReference>
<feature type="domain" description="DUF3857" evidence="3">
    <location>
        <begin position="55"/>
        <end position="208"/>
    </location>
</feature>
<protein>
    <submittedName>
        <fullName evidence="4">DUF3857 domain-containing protein</fullName>
    </submittedName>
</protein>
<accession>A0A2S0RDC9</accession>
<reference evidence="4 5" key="1">
    <citation type="submission" date="2018-04" db="EMBL/GenBank/DDBJ databases">
        <title>Genome sequencing of Flavobacterium sp. HYN0048.</title>
        <authorList>
            <person name="Yi H."/>
            <person name="Baek C."/>
        </authorList>
    </citation>
    <scope>NUCLEOTIDE SEQUENCE [LARGE SCALE GENOMIC DNA]</scope>
    <source>
        <strain evidence="4 5">HYN0048</strain>
    </source>
</reference>
<dbReference type="InterPro" id="IPR038765">
    <property type="entry name" value="Papain-like_cys_pep_sf"/>
</dbReference>
<feature type="domain" description="Transglutaminase-like" evidence="2">
    <location>
        <begin position="277"/>
        <end position="353"/>
    </location>
</feature>
<dbReference type="KEGG" id="fmg:HYN48_05845"/>
<dbReference type="Proteomes" id="UP000244193">
    <property type="component" value="Chromosome"/>
</dbReference>
<evidence type="ECO:0000313" key="4">
    <source>
        <dbReference type="EMBL" id="AWA29644.1"/>
    </source>
</evidence>
<dbReference type="AlphaFoldDB" id="A0A2S0RDC9"/>
<evidence type="ECO:0000259" key="3">
    <source>
        <dbReference type="Pfam" id="PF12969"/>
    </source>
</evidence>
<dbReference type="Pfam" id="PF01841">
    <property type="entry name" value="Transglut_core"/>
    <property type="match status" value="1"/>
</dbReference>
<dbReference type="Gene3D" id="2.60.120.1130">
    <property type="match status" value="1"/>
</dbReference>